<reference evidence="3" key="1">
    <citation type="submission" date="2023-02" db="EMBL/GenBank/DDBJ databases">
        <title>Actinomadura rubrobrunea NBRC 14622.</title>
        <authorList>
            <person name="Ichikawa N."/>
            <person name="Sato H."/>
            <person name="Tonouchi N."/>
        </authorList>
    </citation>
    <scope>NUCLEOTIDE SEQUENCE</scope>
    <source>
        <strain evidence="3">NBRC 14622</strain>
    </source>
</reference>
<evidence type="ECO:0008006" key="5">
    <source>
        <dbReference type="Google" id="ProtNLM"/>
    </source>
</evidence>
<evidence type="ECO:0000256" key="1">
    <source>
        <dbReference type="SAM" id="MobiDB-lite"/>
    </source>
</evidence>
<feature type="region of interest" description="Disordered" evidence="1">
    <location>
        <begin position="163"/>
        <end position="252"/>
    </location>
</feature>
<dbReference type="Proteomes" id="UP001165124">
    <property type="component" value="Unassembled WGS sequence"/>
</dbReference>
<dbReference type="EMBL" id="BSRZ01000005">
    <property type="protein sequence ID" value="GLW64481.1"/>
    <property type="molecule type" value="Genomic_DNA"/>
</dbReference>
<feature type="chain" id="PRO_5040973672" description="Secreted protein" evidence="2">
    <location>
        <begin position="26"/>
        <end position="296"/>
    </location>
</feature>
<protein>
    <recommendedName>
        <fullName evidence="5">Secreted protein</fullName>
    </recommendedName>
</protein>
<comment type="caution">
    <text evidence="3">The sequence shown here is derived from an EMBL/GenBank/DDBJ whole genome shotgun (WGS) entry which is preliminary data.</text>
</comment>
<feature type="region of interest" description="Disordered" evidence="1">
    <location>
        <begin position="268"/>
        <end position="296"/>
    </location>
</feature>
<evidence type="ECO:0000313" key="3">
    <source>
        <dbReference type="EMBL" id="GLW64481.1"/>
    </source>
</evidence>
<gene>
    <name evidence="3" type="ORF">Arub01_27250</name>
</gene>
<organism evidence="3 4">
    <name type="scientific">Actinomadura rubrobrunea</name>
    <dbReference type="NCBI Taxonomy" id="115335"/>
    <lineage>
        <taxon>Bacteria</taxon>
        <taxon>Bacillati</taxon>
        <taxon>Actinomycetota</taxon>
        <taxon>Actinomycetes</taxon>
        <taxon>Streptosporangiales</taxon>
        <taxon>Thermomonosporaceae</taxon>
        <taxon>Actinomadura</taxon>
    </lineage>
</organism>
<feature type="region of interest" description="Disordered" evidence="1">
    <location>
        <begin position="80"/>
        <end position="111"/>
    </location>
</feature>
<keyword evidence="4" id="KW-1185">Reference proteome</keyword>
<dbReference type="AlphaFoldDB" id="A0A9W6PWJ0"/>
<proteinExistence type="predicted"/>
<sequence length="296" mass="30244">MNQSVRSLLRGAVLAPVAIAVTVAAAPAGYAVQGPGDEPVRLTFNPSDPSSLFSAEQGADWSTATVRDMLSAARNGAASLQGGVNLRQSRAAQTRREANPQRPRPNVQHQSVTLNCQSGNGAAEPADVELDGARLVDGCVADRNTNVSTSSDPAVPANARLARPAARTVGKSVRAMADVEPASTSTKEAEPATGSTKEVEPATGSKEAEPTSGAMTDAEPASETTATLPTPRAQTDDGTPVQPADTGTSTNGLISSLLARVLFEQPTGQNTLLPQSGQRSPAQQQAQEVTGANGSS</sequence>
<feature type="compositionally biased region" description="Polar residues" evidence="1">
    <location>
        <begin position="222"/>
        <end position="237"/>
    </location>
</feature>
<name>A0A9W6PWJ0_9ACTN</name>
<evidence type="ECO:0000256" key="2">
    <source>
        <dbReference type="SAM" id="SignalP"/>
    </source>
</evidence>
<feature type="signal peptide" evidence="2">
    <location>
        <begin position="1"/>
        <end position="25"/>
    </location>
</feature>
<accession>A0A9W6PWJ0</accession>
<evidence type="ECO:0000313" key="4">
    <source>
        <dbReference type="Proteomes" id="UP001165124"/>
    </source>
</evidence>
<keyword evidence="2" id="KW-0732">Signal</keyword>